<keyword evidence="2" id="KW-1185">Reference proteome</keyword>
<comment type="caution">
    <text evidence="1">The sequence shown here is derived from an EMBL/GenBank/DDBJ whole genome shotgun (WGS) entry which is preliminary data.</text>
</comment>
<accession>A0A811UU64</accession>
<dbReference type="EMBL" id="CAJHJT010000034">
    <property type="protein sequence ID" value="CAD7002722.1"/>
    <property type="molecule type" value="Genomic_DNA"/>
</dbReference>
<sequence length="99" mass="11671">MSSSCVYVFNRYCRCKFKKKHLLLSNVCCHHRRHCRCRCRYHIVFVLRFTVLSKITLLYKKKSTLRSFFPCDDVMLLVSHHNVPQSVDLSDSSALNGLM</sequence>
<organism evidence="1 2">
    <name type="scientific">Ceratitis capitata</name>
    <name type="common">Mediterranean fruit fly</name>
    <name type="synonym">Tephritis capitata</name>
    <dbReference type="NCBI Taxonomy" id="7213"/>
    <lineage>
        <taxon>Eukaryota</taxon>
        <taxon>Metazoa</taxon>
        <taxon>Ecdysozoa</taxon>
        <taxon>Arthropoda</taxon>
        <taxon>Hexapoda</taxon>
        <taxon>Insecta</taxon>
        <taxon>Pterygota</taxon>
        <taxon>Neoptera</taxon>
        <taxon>Endopterygota</taxon>
        <taxon>Diptera</taxon>
        <taxon>Brachycera</taxon>
        <taxon>Muscomorpha</taxon>
        <taxon>Tephritoidea</taxon>
        <taxon>Tephritidae</taxon>
        <taxon>Ceratitis</taxon>
        <taxon>Ceratitis</taxon>
    </lineage>
</organism>
<evidence type="ECO:0000313" key="2">
    <source>
        <dbReference type="Proteomes" id="UP000606786"/>
    </source>
</evidence>
<dbReference type="AlphaFoldDB" id="A0A811UU64"/>
<evidence type="ECO:0000313" key="1">
    <source>
        <dbReference type="EMBL" id="CAD7002722.1"/>
    </source>
</evidence>
<gene>
    <name evidence="1" type="ORF">CCAP1982_LOCUS11197</name>
</gene>
<protein>
    <submittedName>
        <fullName evidence="1">(Mediterranean fruit fly) hypothetical protein</fullName>
    </submittedName>
</protein>
<dbReference type="Proteomes" id="UP000606786">
    <property type="component" value="Unassembled WGS sequence"/>
</dbReference>
<name>A0A811UU64_CERCA</name>
<proteinExistence type="predicted"/>
<reference evidence="1" key="1">
    <citation type="submission" date="2020-11" db="EMBL/GenBank/DDBJ databases">
        <authorList>
            <person name="Whitehead M."/>
        </authorList>
    </citation>
    <scope>NUCLEOTIDE SEQUENCE</scope>
    <source>
        <strain evidence="1">EGII</strain>
    </source>
</reference>